<evidence type="ECO:0000256" key="1">
    <source>
        <dbReference type="SAM" id="MobiDB-lite"/>
    </source>
</evidence>
<keyword evidence="3" id="KW-1185">Reference proteome</keyword>
<evidence type="ECO:0000313" key="3">
    <source>
        <dbReference type="Proteomes" id="UP000727407"/>
    </source>
</evidence>
<dbReference type="Proteomes" id="UP000727407">
    <property type="component" value="Unassembled WGS sequence"/>
</dbReference>
<proteinExistence type="predicted"/>
<protein>
    <submittedName>
        <fullName evidence="2">Uncharacterized protein</fullName>
    </submittedName>
</protein>
<dbReference type="EMBL" id="QNUK01000055">
    <property type="protein sequence ID" value="KAF5904567.1"/>
    <property type="molecule type" value="Genomic_DNA"/>
</dbReference>
<accession>A0A8J4USG5</accession>
<gene>
    <name evidence="2" type="ORF">DAT39_005745</name>
</gene>
<feature type="region of interest" description="Disordered" evidence="1">
    <location>
        <begin position="1"/>
        <end position="33"/>
    </location>
</feature>
<reference evidence="2" key="1">
    <citation type="submission" date="2020-07" db="EMBL/GenBank/DDBJ databases">
        <title>Clarias magur genome sequencing, assembly and annotation.</title>
        <authorList>
            <person name="Kushwaha B."/>
            <person name="Kumar R."/>
            <person name="Das P."/>
            <person name="Joshi C.G."/>
            <person name="Kumar D."/>
            <person name="Nagpure N.S."/>
            <person name="Pandey M."/>
            <person name="Agarwal S."/>
            <person name="Srivastava S."/>
            <person name="Singh M."/>
            <person name="Sahoo L."/>
            <person name="Jayasankar P."/>
            <person name="Meher P.K."/>
            <person name="Koringa P.G."/>
            <person name="Iquebal M.A."/>
            <person name="Das S.P."/>
            <person name="Bit A."/>
            <person name="Patnaik S."/>
            <person name="Patel N."/>
            <person name="Shah T.M."/>
            <person name="Hinsu A."/>
            <person name="Jena J.K."/>
        </authorList>
    </citation>
    <scope>NUCLEOTIDE SEQUENCE</scope>
    <source>
        <strain evidence="2">CIFAMagur01</strain>
        <tissue evidence="2">Testis</tissue>
    </source>
</reference>
<organism evidence="2 3">
    <name type="scientific">Clarias magur</name>
    <name type="common">Asian catfish</name>
    <name type="synonym">Macropteronotus magur</name>
    <dbReference type="NCBI Taxonomy" id="1594786"/>
    <lineage>
        <taxon>Eukaryota</taxon>
        <taxon>Metazoa</taxon>
        <taxon>Chordata</taxon>
        <taxon>Craniata</taxon>
        <taxon>Vertebrata</taxon>
        <taxon>Euteleostomi</taxon>
        <taxon>Actinopterygii</taxon>
        <taxon>Neopterygii</taxon>
        <taxon>Teleostei</taxon>
        <taxon>Ostariophysi</taxon>
        <taxon>Siluriformes</taxon>
        <taxon>Clariidae</taxon>
        <taxon>Clarias</taxon>
    </lineage>
</organism>
<evidence type="ECO:0000313" key="2">
    <source>
        <dbReference type="EMBL" id="KAF5904567.1"/>
    </source>
</evidence>
<name>A0A8J4USG5_CLAMG</name>
<feature type="compositionally biased region" description="Basic and acidic residues" evidence="1">
    <location>
        <begin position="1"/>
        <end position="22"/>
    </location>
</feature>
<dbReference type="AlphaFoldDB" id="A0A8J4USG5"/>
<sequence length="55" mass="6162">MWRETQEERGTAGTRERKEDGNSRSPSGENGEAHLLDIWFGGVRSLSDGRVMKPS</sequence>
<comment type="caution">
    <text evidence="2">The sequence shown here is derived from an EMBL/GenBank/DDBJ whole genome shotgun (WGS) entry which is preliminary data.</text>
</comment>